<dbReference type="EMBL" id="NCKV01009381">
    <property type="protein sequence ID" value="RWS22239.1"/>
    <property type="molecule type" value="Genomic_DNA"/>
</dbReference>
<evidence type="ECO:0000313" key="1">
    <source>
        <dbReference type="EMBL" id="RWS22239.1"/>
    </source>
</evidence>
<dbReference type="VEuPathDB" id="VectorBase:LDEU009801"/>
<dbReference type="Proteomes" id="UP000288716">
    <property type="component" value="Unassembled WGS sequence"/>
</dbReference>
<keyword evidence="2" id="KW-1185">Reference proteome</keyword>
<reference evidence="1 2" key="1">
    <citation type="journal article" date="2018" name="Gigascience">
        <title>Genomes of trombidid mites reveal novel predicted allergens and laterally-transferred genes associated with secondary metabolism.</title>
        <authorList>
            <person name="Dong X."/>
            <person name="Chaisiri K."/>
            <person name="Xia D."/>
            <person name="Armstrong S.D."/>
            <person name="Fang Y."/>
            <person name="Donnelly M.J."/>
            <person name="Kadowaki T."/>
            <person name="McGarry J.W."/>
            <person name="Darby A.C."/>
            <person name="Makepeace B.L."/>
        </authorList>
    </citation>
    <scope>NUCLEOTIDE SEQUENCE [LARGE SCALE GENOMIC DNA]</scope>
    <source>
        <strain evidence="1">UoL-UT</strain>
    </source>
</reference>
<sequence>MSKYRFEFRAMTVDDREELATLVAECYQSRETITKHIGESFEQCFENYAKPVVYSVMPNLSFVCIDHFGKNGNEIIGCLLCSKVEVEQIQYDEPMNASKAFEILNNEFKQRFLALHKDDEVKDYLSKECACLKDEYAEKGIATKLCYLVLSNAKQLGYGFALMMPTVNEAKHLATKKLKAKKLFGICYEDFEYNGVQYFKGITDPKTYDAYEVALADFDSDRHRVELKFD</sequence>
<protein>
    <recommendedName>
        <fullName evidence="3">N-acetyltransferase domain-containing protein</fullName>
    </recommendedName>
</protein>
<evidence type="ECO:0008006" key="3">
    <source>
        <dbReference type="Google" id="ProtNLM"/>
    </source>
</evidence>
<dbReference type="OrthoDB" id="41532at2759"/>
<proteinExistence type="predicted"/>
<dbReference type="AlphaFoldDB" id="A0A443S3Y8"/>
<gene>
    <name evidence="1" type="ORF">B4U80_14053</name>
</gene>
<accession>A0A443S3Y8</accession>
<evidence type="ECO:0000313" key="2">
    <source>
        <dbReference type="Proteomes" id="UP000288716"/>
    </source>
</evidence>
<dbReference type="SUPFAM" id="SSF55729">
    <property type="entry name" value="Acyl-CoA N-acyltransferases (Nat)"/>
    <property type="match status" value="1"/>
</dbReference>
<name>A0A443S3Y8_9ACAR</name>
<organism evidence="1 2">
    <name type="scientific">Leptotrombidium deliense</name>
    <dbReference type="NCBI Taxonomy" id="299467"/>
    <lineage>
        <taxon>Eukaryota</taxon>
        <taxon>Metazoa</taxon>
        <taxon>Ecdysozoa</taxon>
        <taxon>Arthropoda</taxon>
        <taxon>Chelicerata</taxon>
        <taxon>Arachnida</taxon>
        <taxon>Acari</taxon>
        <taxon>Acariformes</taxon>
        <taxon>Trombidiformes</taxon>
        <taxon>Prostigmata</taxon>
        <taxon>Anystina</taxon>
        <taxon>Parasitengona</taxon>
        <taxon>Trombiculoidea</taxon>
        <taxon>Trombiculidae</taxon>
        <taxon>Leptotrombidium</taxon>
    </lineage>
</organism>
<comment type="caution">
    <text evidence="1">The sequence shown here is derived from an EMBL/GenBank/DDBJ whole genome shotgun (WGS) entry which is preliminary data.</text>
</comment>
<dbReference type="InterPro" id="IPR016181">
    <property type="entry name" value="Acyl_CoA_acyltransferase"/>
</dbReference>
<dbReference type="STRING" id="299467.A0A443S3Y8"/>
<dbReference type="Gene3D" id="3.40.630.30">
    <property type="match status" value="1"/>
</dbReference>